<dbReference type="RefSeq" id="WP_205157483.1">
    <property type="nucleotide sequence ID" value="NZ_JAFEUM010000002.1"/>
</dbReference>
<dbReference type="PROSITE" id="PS51257">
    <property type="entry name" value="PROKAR_LIPOPROTEIN"/>
    <property type="match status" value="1"/>
</dbReference>
<dbReference type="Pfam" id="PF10988">
    <property type="entry name" value="DUF2807"/>
    <property type="match status" value="1"/>
</dbReference>
<proteinExistence type="predicted"/>
<comment type="caution">
    <text evidence="2">The sequence shown here is derived from an EMBL/GenBank/DDBJ whole genome shotgun (WGS) entry which is preliminary data.</text>
</comment>
<dbReference type="Proteomes" id="UP000809621">
    <property type="component" value="Unassembled WGS sequence"/>
</dbReference>
<protein>
    <submittedName>
        <fullName evidence="2">DUF2807 domain-containing protein</fullName>
    </submittedName>
</protein>
<dbReference type="PANTHER" id="PTHR39200">
    <property type="entry name" value="HYPOTHETICAL EXPORTED PROTEIN"/>
    <property type="match status" value="1"/>
</dbReference>
<dbReference type="EMBL" id="JAFEUM010000002">
    <property type="protein sequence ID" value="MBM7035858.1"/>
    <property type="molecule type" value="Genomic_DNA"/>
</dbReference>
<name>A0ABS2HI71_9VIBR</name>
<gene>
    <name evidence="2" type="ORF">JQC93_05505</name>
</gene>
<evidence type="ECO:0000313" key="2">
    <source>
        <dbReference type="EMBL" id="MBM7035858.1"/>
    </source>
</evidence>
<sequence>MKNWIGLLSLAVLAGCSSVGDGKVTTEKVTLDAFDTMQITTPIDTYITVSPAHTNGLDIAIDQNLQGQVSYELTEGMLTISSKDKIEPTSASIYASSDTFDHLVLDKQTRAWLAIHQFDDFTISIKGTSELNLSKVELEDFTIDVAGQADFHARGIVKNLVITISGSGDLDLSGLNSHKASVTIIGNANVILGTVNDLEVQISGSGDVKYKTGAQAMVQSYISGAGQVTAYK</sequence>
<dbReference type="InterPro" id="IPR021255">
    <property type="entry name" value="DUF2807"/>
</dbReference>
<dbReference type="Gene3D" id="2.160.20.120">
    <property type="match status" value="1"/>
</dbReference>
<evidence type="ECO:0000313" key="3">
    <source>
        <dbReference type="Proteomes" id="UP000809621"/>
    </source>
</evidence>
<keyword evidence="3" id="KW-1185">Reference proteome</keyword>
<feature type="domain" description="Putative auto-transporter adhesin head GIN" evidence="1">
    <location>
        <begin position="33"/>
        <end position="212"/>
    </location>
</feature>
<evidence type="ECO:0000259" key="1">
    <source>
        <dbReference type="Pfam" id="PF10988"/>
    </source>
</evidence>
<reference evidence="2 3" key="1">
    <citation type="submission" date="2021-02" db="EMBL/GenBank/DDBJ databases">
        <authorList>
            <person name="Park J.-S."/>
        </authorList>
    </citation>
    <scope>NUCLEOTIDE SEQUENCE [LARGE SCALE GENOMIC DNA]</scope>
    <source>
        <strain evidence="2 3">188UL20-2</strain>
    </source>
</reference>
<organism evidence="2 3">
    <name type="scientific">Vibrio ulleungensis</name>
    <dbReference type="NCBI Taxonomy" id="2807619"/>
    <lineage>
        <taxon>Bacteria</taxon>
        <taxon>Pseudomonadati</taxon>
        <taxon>Pseudomonadota</taxon>
        <taxon>Gammaproteobacteria</taxon>
        <taxon>Vibrionales</taxon>
        <taxon>Vibrionaceae</taxon>
        <taxon>Vibrio</taxon>
    </lineage>
</organism>
<dbReference type="PANTHER" id="PTHR39200:SF1">
    <property type="entry name" value="AUTO-TRANSPORTER ADHESIN HEAD GIN DOMAIN-CONTAINING PROTEIN-RELATED"/>
    <property type="match status" value="1"/>
</dbReference>
<accession>A0ABS2HI71</accession>